<dbReference type="KEGG" id="abaw:D5400_20750"/>
<dbReference type="Proteomes" id="UP000268192">
    <property type="component" value="Chromosome"/>
</dbReference>
<dbReference type="OrthoDB" id="9799894at2"/>
<evidence type="ECO:0000313" key="1">
    <source>
        <dbReference type="EMBL" id="AZN73389.1"/>
    </source>
</evidence>
<proteinExistence type="predicted"/>
<dbReference type="EMBL" id="CP032509">
    <property type="protein sequence ID" value="AZN73389.1"/>
    <property type="molecule type" value="Genomic_DNA"/>
</dbReference>
<name>A0A3S9B900_9HYPH</name>
<dbReference type="PIRSF" id="PIRSF032131">
    <property type="entry name" value="UCP032131"/>
    <property type="match status" value="1"/>
</dbReference>
<reference evidence="1 2" key="1">
    <citation type="submission" date="2018-09" db="EMBL/GenBank/DDBJ databases">
        <title>Marinorhizobium profundi gen. nov., sp. nov., isolated from a deep-sea sediment sample from the New Britain Trench and proposal of Marinorhizobiaceae fam. nov. in the order Rhizobiales of the class Alphaproteobacteria.</title>
        <authorList>
            <person name="Cao J."/>
        </authorList>
    </citation>
    <scope>NUCLEOTIDE SEQUENCE [LARGE SCALE GENOMIC DNA]</scope>
    <source>
        <strain evidence="1 2">WS11</strain>
    </source>
</reference>
<gene>
    <name evidence="1" type="ORF">D5400_20750</name>
</gene>
<dbReference type="AlphaFoldDB" id="A0A3S9B900"/>
<accession>A0A3S9B900</accession>
<dbReference type="Pfam" id="PF06676">
    <property type="entry name" value="DUF1178"/>
    <property type="match status" value="1"/>
</dbReference>
<organism evidence="1 2">
    <name type="scientific">Georhizobium profundi</name>
    <dbReference type="NCBI Taxonomy" id="2341112"/>
    <lineage>
        <taxon>Bacteria</taxon>
        <taxon>Pseudomonadati</taxon>
        <taxon>Pseudomonadota</taxon>
        <taxon>Alphaproteobacteria</taxon>
        <taxon>Hyphomicrobiales</taxon>
        <taxon>Rhizobiaceae</taxon>
        <taxon>Georhizobium</taxon>
    </lineage>
</organism>
<sequence>MIKFALSCDRGHAFEAWFAKSADYDDQSARNLVSCPQCGSTNVTKALMAPAVTGTRKADGAMQPLAMSAEQAEKLKKIREMVSAIRSSSEDVGDRFPEEARKIHYGETEERGIIGRAAPDEARALLEEGIAVAPLPHFPDDAN</sequence>
<evidence type="ECO:0000313" key="2">
    <source>
        <dbReference type="Proteomes" id="UP000268192"/>
    </source>
</evidence>
<dbReference type="InterPro" id="IPR009562">
    <property type="entry name" value="DUF1178"/>
</dbReference>
<protein>
    <submittedName>
        <fullName evidence="1">DUF1178 family protein</fullName>
    </submittedName>
</protein>
<dbReference type="RefSeq" id="WP_126012280.1">
    <property type="nucleotide sequence ID" value="NZ_CP032509.1"/>
</dbReference>
<keyword evidence="2" id="KW-1185">Reference proteome</keyword>